<keyword evidence="1" id="KW-1133">Transmembrane helix</keyword>
<dbReference type="Pfam" id="PF04307">
    <property type="entry name" value="YdjM"/>
    <property type="match status" value="1"/>
</dbReference>
<name>C5BNQ1_TERTT</name>
<sequence>MPFTPFHLGPGLLFKSLLQGSFSLVIFAWAQIVMDIQPLLVLLTGKGHLHGFTHTLLGATLLAIFSAVSGKYAIDNLLNRWPNHIKVGLLVSWPTATISALIGCYSHVVLDAIMHGDLLPFAPFTTDNPLLHMLNVNDLHWLCVAAGAVGAILYFLVLAWHRQARSR</sequence>
<organism evidence="2 3">
    <name type="scientific">Teredinibacter turnerae (strain ATCC 39867 / T7901)</name>
    <dbReference type="NCBI Taxonomy" id="377629"/>
    <lineage>
        <taxon>Bacteria</taxon>
        <taxon>Pseudomonadati</taxon>
        <taxon>Pseudomonadota</taxon>
        <taxon>Gammaproteobacteria</taxon>
        <taxon>Cellvibrionales</taxon>
        <taxon>Cellvibrionaceae</taxon>
        <taxon>Teredinibacter</taxon>
    </lineage>
</organism>
<feature type="transmembrane region" description="Helical" evidence="1">
    <location>
        <begin position="12"/>
        <end position="32"/>
    </location>
</feature>
<protein>
    <submittedName>
        <fullName evidence="2">Membrane protein</fullName>
    </submittedName>
</protein>
<dbReference type="KEGG" id="ttu:TERTU_0622"/>
<proteinExistence type="predicted"/>
<dbReference type="RefSeq" id="WP_015819022.1">
    <property type="nucleotide sequence ID" value="NC_012997.1"/>
</dbReference>
<dbReference type="STRING" id="377629.TERTU_0622"/>
<feature type="transmembrane region" description="Helical" evidence="1">
    <location>
        <begin position="86"/>
        <end position="110"/>
    </location>
</feature>
<evidence type="ECO:0000256" key="1">
    <source>
        <dbReference type="SAM" id="Phobius"/>
    </source>
</evidence>
<reference evidence="2 3" key="1">
    <citation type="journal article" date="2009" name="PLoS ONE">
        <title>The complete genome of Teredinibacter turnerae T7901: an intracellular endosymbiont of marine wood-boring bivalves (shipworms).</title>
        <authorList>
            <person name="Yang J.C."/>
            <person name="Madupu R."/>
            <person name="Durkin A.S."/>
            <person name="Ekborg N.A."/>
            <person name="Pedamallu C.S."/>
            <person name="Hostetler J.B."/>
            <person name="Radune D."/>
            <person name="Toms B.S."/>
            <person name="Henrissat B."/>
            <person name="Coutinho P.M."/>
            <person name="Schwarz S."/>
            <person name="Field L."/>
            <person name="Trindade-Silva A.E."/>
            <person name="Soares C.A.G."/>
            <person name="Elshahawi S."/>
            <person name="Hanora A."/>
            <person name="Schmidt E.W."/>
            <person name="Haygood M.G."/>
            <person name="Posfai J."/>
            <person name="Benner J."/>
            <person name="Madinger C."/>
            <person name="Nove J."/>
            <person name="Anton B."/>
            <person name="Chaudhary K."/>
            <person name="Foster J."/>
            <person name="Holman A."/>
            <person name="Kumar S."/>
            <person name="Lessard P.A."/>
            <person name="Luyten Y.A."/>
            <person name="Slatko B."/>
            <person name="Wood N."/>
            <person name="Wu B."/>
            <person name="Teplitski M."/>
            <person name="Mougous J.D."/>
            <person name="Ward N."/>
            <person name="Eisen J.A."/>
            <person name="Badger J.H."/>
            <person name="Distel D.L."/>
        </authorList>
    </citation>
    <scope>NUCLEOTIDE SEQUENCE [LARGE SCALE GENOMIC DNA]</scope>
    <source>
        <strain evidence="3">ATCC 39867 / T7901</strain>
    </source>
</reference>
<dbReference type="InterPro" id="IPR007404">
    <property type="entry name" value="YdjM-like"/>
</dbReference>
<dbReference type="EMBL" id="CP001614">
    <property type="protein sequence ID" value="ACR12909.1"/>
    <property type="molecule type" value="Genomic_DNA"/>
</dbReference>
<dbReference type="HOGENOM" id="CLU_130792_0_0_6"/>
<dbReference type="AlphaFoldDB" id="C5BNQ1"/>
<keyword evidence="1" id="KW-0472">Membrane</keyword>
<dbReference type="eggNOG" id="ENOG5030HQZ">
    <property type="taxonomic scope" value="Bacteria"/>
</dbReference>
<feature type="transmembrane region" description="Helical" evidence="1">
    <location>
        <begin position="52"/>
        <end position="74"/>
    </location>
</feature>
<dbReference type="Proteomes" id="UP000009080">
    <property type="component" value="Chromosome"/>
</dbReference>
<accession>C5BNQ1</accession>
<evidence type="ECO:0000313" key="3">
    <source>
        <dbReference type="Proteomes" id="UP000009080"/>
    </source>
</evidence>
<dbReference type="OrthoDB" id="272996at2"/>
<evidence type="ECO:0000313" key="2">
    <source>
        <dbReference type="EMBL" id="ACR12909.1"/>
    </source>
</evidence>
<gene>
    <name evidence="2" type="ordered locus">TERTU_0622</name>
</gene>
<keyword evidence="3" id="KW-1185">Reference proteome</keyword>
<keyword evidence="1" id="KW-0812">Transmembrane</keyword>
<feature type="transmembrane region" description="Helical" evidence="1">
    <location>
        <begin position="139"/>
        <end position="160"/>
    </location>
</feature>